<proteinExistence type="predicted"/>
<comment type="caution">
    <text evidence="1">The sequence shown here is derived from an EMBL/GenBank/DDBJ whole genome shotgun (WGS) entry which is preliminary data.</text>
</comment>
<keyword evidence="2" id="KW-1185">Reference proteome</keyword>
<accession>A0A9X2FFA9</accession>
<sequence>MNTTEKIVEAYYRLCKNCFTYPDKKVASGNNRQLDLLAYCIPTEEQLHIEASVTHELSWRATWPKLRDAFDRKFFGAPQRREGNNTDFSRGRNYFDAIQCTYESVGFCLSKLQRVWVTWVLPEDASFDDHLSTYCASRGLPADGIRVVSFRDEVLPELSESVGRSNYGDDSLRTLSLIQQWHSQTD</sequence>
<gene>
    <name evidence="1" type="ORF">NG895_29865</name>
</gene>
<evidence type="ECO:0000313" key="1">
    <source>
        <dbReference type="EMBL" id="MCO6048122.1"/>
    </source>
</evidence>
<protein>
    <submittedName>
        <fullName evidence="1">Uncharacterized protein</fullName>
    </submittedName>
</protein>
<dbReference type="RefSeq" id="WP_252856235.1">
    <property type="nucleotide sequence ID" value="NZ_JAMXLR010000095.1"/>
</dbReference>
<dbReference type="AlphaFoldDB" id="A0A9X2FFA9"/>
<evidence type="ECO:0000313" key="2">
    <source>
        <dbReference type="Proteomes" id="UP001155241"/>
    </source>
</evidence>
<reference evidence="1" key="1">
    <citation type="submission" date="2022-06" db="EMBL/GenBank/DDBJ databases">
        <title>Aeoliella straminimaris, a novel planctomycete from sediments.</title>
        <authorList>
            <person name="Vitorino I.R."/>
            <person name="Lage O.M."/>
        </authorList>
    </citation>
    <scope>NUCLEOTIDE SEQUENCE</scope>
    <source>
        <strain evidence="1">ICT_H6.2</strain>
    </source>
</reference>
<dbReference type="EMBL" id="JAMXLR010000095">
    <property type="protein sequence ID" value="MCO6048122.1"/>
    <property type="molecule type" value="Genomic_DNA"/>
</dbReference>
<name>A0A9X2FFA9_9BACT</name>
<organism evidence="1 2">
    <name type="scientific">Aeoliella straminimaris</name>
    <dbReference type="NCBI Taxonomy" id="2954799"/>
    <lineage>
        <taxon>Bacteria</taxon>
        <taxon>Pseudomonadati</taxon>
        <taxon>Planctomycetota</taxon>
        <taxon>Planctomycetia</taxon>
        <taxon>Pirellulales</taxon>
        <taxon>Lacipirellulaceae</taxon>
        <taxon>Aeoliella</taxon>
    </lineage>
</organism>
<dbReference type="Proteomes" id="UP001155241">
    <property type="component" value="Unassembled WGS sequence"/>
</dbReference>